<dbReference type="EMBL" id="BARS01039622">
    <property type="protein sequence ID" value="GAG21052.1"/>
    <property type="molecule type" value="Genomic_DNA"/>
</dbReference>
<dbReference type="GO" id="GO:0016874">
    <property type="term" value="F:ligase activity"/>
    <property type="evidence" value="ECO:0007669"/>
    <property type="project" value="UniProtKB-KW"/>
</dbReference>
<dbReference type="InterPro" id="IPR036291">
    <property type="entry name" value="NAD(P)-bd_dom_sf"/>
</dbReference>
<keyword evidence="2" id="KW-0547">Nucleotide-binding</keyword>
<accession>X0WCX4</accession>
<sequence length="126" mass="13548">MEKSKAQDKTAGKLSSIFYPKTMAIIGASRQQGSVGQALLANIIDSRFQGIVYPVNPRAKGILGIKCYARVMDIPDELDLAVVIVPSRFVPSILEECGKKKIKGAIVISAGFKEIGGEGIELEKKV</sequence>
<dbReference type="PANTHER" id="PTHR43334">
    <property type="entry name" value="ACETATE--COA LIGASE [ADP-FORMING]"/>
    <property type="match status" value="1"/>
</dbReference>
<dbReference type="GO" id="GO:0005524">
    <property type="term" value="F:ATP binding"/>
    <property type="evidence" value="ECO:0007669"/>
    <property type="project" value="UniProtKB-KW"/>
</dbReference>
<dbReference type="Pfam" id="PF13380">
    <property type="entry name" value="CoA_binding_2"/>
    <property type="match status" value="1"/>
</dbReference>
<proteinExistence type="predicted"/>
<evidence type="ECO:0000256" key="2">
    <source>
        <dbReference type="ARBA" id="ARBA00022741"/>
    </source>
</evidence>
<keyword evidence="3" id="KW-0067">ATP-binding</keyword>
<dbReference type="AlphaFoldDB" id="X0WCX4"/>
<evidence type="ECO:0000256" key="1">
    <source>
        <dbReference type="ARBA" id="ARBA00022598"/>
    </source>
</evidence>
<protein>
    <recommendedName>
        <fullName evidence="4">CoA-binding domain-containing protein</fullName>
    </recommendedName>
</protein>
<reference evidence="5" key="1">
    <citation type="journal article" date="2014" name="Front. Microbiol.">
        <title>High frequency of phylogenetically diverse reductive dehalogenase-homologous genes in deep subseafloor sedimentary metagenomes.</title>
        <authorList>
            <person name="Kawai M."/>
            <person name="Futagami T."/>
            <person name="Toyoda A."/>
            <person name="Takaki Y."/>
            <person name="Nishi S."/>
            <person name="Hori S."/>
            <person name="Arai W."/>
            <person name="Tsubouchi T."/>
            <person name="Morono Y."/>
            <person name="Uchiyama I."/>
            <person name="Ito T."/>
            <person name="Fujiyama A."/>
            <person name="Inagaki F."/>
            <person name="Takami H."/>
        </authorList>
    </citation>
    <scope>NUCLEOTIDE SEQUENCE</scope>
    <source>
        <strain evidence="5">Expedition CK06-06</strain>
    </source>
</reference>
<dbReference type="InterPro" id="IPR003781">
    <property type="entry name" value="CoA-bd"/>
</dbReference>
<dbReference type="InterPro" id="IPR051538">
    <property type="entry name" value="Acyl-CoA_Synth/Transferase"/>
</dbReference>
<gene>
    <name evidence="5" type="ORF">S01H1_60497</name>
</gene>
<dbReference type="SMART" id="SM00881">
    <property type="entry name" value="CoA_binding"/>
    <property type="match status" value="1"/>
</dbReference>
<feature type="non-terminal residue" evidence="5">
    <location>
        <position position="126"/>
    </location>
</feature>
<keyword evidence="1" id="KW-0436">Ligase</keyword>
<comment type="caution">
    <text evidence="5">The sequence shown here is derived from an EMBL/GenBank/DDBJ whole genome shotgun (WGS) entry which is preliminary data.</text>
</comment>
<evidence type="ECO:0000259" key="4">
    <source>
        <dbReference type="SMART" id="SM00881"/>
    </source>
</evidence>
<feature type="domain" description="CoA-binding" evidence="4">
    <location>
        <begin position="17"/>
        <end position="112"/>
    </location>
</feature>
<dbReference type="PANTHER" id="PTHR43334:SF2">
    <property type="entry name" value="ACETATE--COA LIGASE [ADP-FORMING]"/>
    <property type="match status" value="1"/>
</dbReference>
<evidence type="ECO:0000313" key="5">
    <source>
        <dbReference type="EMBL" id="GAG21052.1"/>
    </source>
</evidence>
<dbReference type="Gene3D" id="3.40.50.720">
    <property type="entry name" value="NAD(P)-binding Rossmann-like Domain"/>
    <property type="match status" value="1"/>
</dbReference>
<organism evidence="5">
    <name type="scientific">marine sediment metagenome</name>
    <dbReference type="NCBI Taxonomy" id="412755"/>
    <lineage>
        <taxon>unclassified sequences</taxon>
        <taxon>metagenomes</taxon>
        <taxon>ecological metagenomes</taxon>
    </lineage>
</organism>
<evidence type="ECO:0000256" key="3">
    <source>
        <dbReference type="ARBA" id="ARBA00022840"/>
    </source>
</evidence>
<name>X0WCX4_9ZZZZ</name>
<dbReference type="SUPFAM" id="SSF51735">
    <property type="entry name" value="NAD(P)-binding Rossmann-fold domains"/>
    <property type="match status" value="1"/>
</dbReference>